<keyword evidence="2" id="KW-1185">Reference proteome</keyword>
<proteinExistence type="predicted"/>
<evidence type="ECO:0000313" key="1">
    <source>
        <dbReference type="EMBL" id="MBW0553132.1"/>
    </source>
</evidence>
<dbReference type="Proteomes" id="UP000765509">
    <property type="component" value="Unassembled WGS sequence"/>
</dbReference>
<protein>
    <submittedName>
        <fullName evidence="1">Uncharacterized protein</fullName>
    </submittedName>
</protein>
<gene>
    <name evidence="1" type="ORF">O181_092847</name>
</gene>
<name>A0A9Q3P9Z8_9BASI</name>
<organism evidence="1 2">
    <name type="scientific">Austropuccinia psidii MF-1</name>
    <dbReference type="NCBI Taxonomy" id="1389203"/>
    <lineage>
        <taxon>Eukaryota</taxon>
        <taxon>Fungi</taxon>
        <taxon>Dikarya</taxon>
        <taxon>Basidiomycota</taxon>
        <taxon>Pucciniomycotina</taxon>
        <taxon>Pucciniomycetes</taxon>
        <taxon>Pucciniales</taxon>
        <taxon>Sphaerophragmiaceae</taxon>
        <taxon>Austropuccinia</taxon>
    </lineage>
</organism>
<dbReference type="OrthoDB" id="2517381at2759"/>
<evidence type="ECO:0000313" key="2">
    <source>
        <dbReference type="Proteomes" id="UP000765509"/>
    </source>
</evidence>
<reference evidence="1" key="1">
    <citation type="submission" date="2021-03" db="EMBL/GenBank/DDBJ databases">
        <title>Draft genome sequence of rust myrtle Austropuccinia psidii MF-1, a brazilian biotype.</title>
        <authorList>
            <person name="Quecine M.C."/>
            <person name="Pachon D.M.R."/>
            <person name="Bonatelli M.L."/>
            <person name="Correr F.H."/>
            <person name="Franceschini L.M."/>
            <person name="Leite T.F."/>
            <person name="Margarido G.R.A."/>
            <person name="Almeida C.A."/>
            <person name="Ferrarezi J.A."/>
            <person name="Labate C.A."/>
        </authorList>
    </citation>
    <scope>NUCLEOTIDE SEQUENCE</scope>
    <source>
        <strain evidence="1">MF-1</strain>
    </source>
</reference>
<dbReference type="EMBL" id="AVOT02059454">
    <property type="protein sequence ID" value="MBW0553132.1"/>
    <property type="molecule type" value="Genomic_DNA"/>
</dbReference>
<comment type="caution">
    <text evidence="1">The sequence shown here is derived from an EMBL/GenBank/DDBJ whole genome shotgun (WGS) entry which is preliminary data.</text>
</comment>
<dbReference type="AlphaFoldDB" id="A0A9Q3P9Z8"/>
<accession>A0A9Q3P9Z8</accession>
<sequence length="186" mass="21078">MQNISKTSNLLFPDIQITPNQHFAMHIPEQMKLWVPLNGISEYGGERLVEILKKLKTNSLNGRLSIFSFLSSDNLTVIMYGLSGSVEETIMKKFGQLQRLEQQGPDTDFVPLSKSPSSNLNRKELDEASYSKLLNHLQKEHPELCHYGEIPHPPNARVLRNYIVELTHVSGRYGMKVSKNSSSNLV</sequence>